<dbReference type="GO" id="GO:0006310">
    <property type="term" value="P:DNA recombination"/>
    <property type="evidence" value="ECO:0007669"/>
    <property type="project" value="UniProtKB-UniRule"/>
</dbReference>
<dbReference type="eggNOG" id="COG1381">
    <property type="taxonomic scope" value="Bacteria"/>
</dbReference>
<evidence type="ECO:0000256" key="2">
    <source>
        <dbReference type="ARBA" id="ARBA00021310"/>
    </source>
</evidence>
<comment type="caution">
    <text evidence="9">The sequence shown here is derived from an EMBL/GenBank/DDBJ whole genome shotgun (WGS) entry which is preliminary data.</text>
</comment>
<evidence type="ECO:0000256" key="4">
    <source>
        <dbReference type="ARBA" id="ARBA00023172"/>
    </source>
</evidence>
<dbReference type="Gene3D" id="1.20.1440.120">
    <property type="entry name" value="Recombination protein O, C-terminal domain"/>
    <property type="match status" value="1"/>
</dbReference>
<keyword evidence="5 7" id="KW-0234">DNA repair</keyword>
<dbReference type="InterPro" id="IPR037278">
    <property type="entry name" value="ARFGAP/RecO"/>
</dbReference>
<reference evidence="9 10" key="1">
    <citation type="submission" date="2014-08" db="EMBL/GenBank/DDBJ databases">
        <title>Porphyromonas gulae strain:COT-052_OH1451 Genome sequencing.</title>
        <authorList>
            <person name="Wallis C."/>
            <person name="Deusch O."/>
            <person name="O'Flynn C."/>
            <person name="Davis I."/>
            <person name="Jospin G."/>
            <person name="Darling A.E."/>
            <person name="Coil D.A."/>
            <person name="Alexiev A."/>
            <person name="Horsfall A."/>
            <person name="Kirkwood N."/>
            <person name="Harris S."/>
            <person name="Eisen J.A."/>
        </authorList>
    </citation>
    <scope>NUCLEOTIDE SEQUENCE [LARGE SCALE GENOMIC DNA]</scope>
    <source>
        <strain evidence="10">COT-052 OH1451</strain>
    </source>
</reference>
<dbReference type="InterPro" id="IPR042242">
    <property type="entry name" value="RecO_C"/>
</dbReference>
<dbReference type="Pfam" id="PF11967">
    <property type="entry name" value="RecO_N"/>
    <property type="match status" value="1"/>
</dbReference>
<feature type="domain" description="DNA replication/recombination mediator RecO N-terminal" evidence="8">
    <location>
        <begin position="1"/>
        <end position="82"/>
    </location>
</feature>
<dbReference type="Proteomes" id="UP000030130">
    <property type="component" value="Unassembled WGS sequence"/>
</dbReference>
<comment type="function">
    <text evidence="7">Involved in DNA repair and RecF pathway recombination.</text>
</comment>
<dbReference type="InterPro" id="IPR022572">
    <property type="entry name" value="DNA_rep/recomb_RecO_N"/>
</dbReference>
<evidence type="ECO:0000256" key="6">
    <source>
        <dbReference type="ARBA" id="ARBA00033409"/>
    </source>
</evidence>
<proteinExistence type="inferred from homology"/>
<accession>A0A0A2FAP7</accession>
<dbReference type="Gene3D" id="2.40.50.140">
    <property type="entry name" value="Nucleic acid-binding proteins"/>
    <property type="match status" value="1"/>
</dbReference>
<evidence type="ECO:0000256" key="5">
    <source>
        <dbReference type="ARBA" id="ARBA00023204"/>
    </source>
</evidence>
<dbReference type="NCBIfam" id="TIGR00613">
    <property type="entry name" value="reco"/>
    <property type="match status" value="1"/>
</dbReference>
<dbReference type="Pfam" id="PF02565">
    <property type="entry name" value="RecO_C"/>
    <property type="match status" value="1"/>
</dbReference>
<dbReference type="GO" id="GO:0006302">
    <property type="term" value="P:double-strand break repair"/>
    <property type="evidence" value="ECO:0007669"/>
    <property type="project" value="TreeGrafter"/>
</dbReference>
<evidence type="ECO:0000256" key="1">
    <source>
        <dbReference type="ARBA" id="ARBA00007452"/>
    </source>
</evidence>
<keyword evidence="3 7" id="KW-0227">DNA damage</keyword>
<evidence type="ECO:0000313" key="10">
    <source>
        <dbReference type="Proteomes" id="UP000030130"/>
    </source>
</evidence>
<protein>
    <recommendedName>
        <fullName evidence="2 7">DNA repair protein RecO</fullName>
    </recommendedName>
    <alternativeName>
        <fullName evidence="6 7">Recombination protein O</fullName>
    </alternativeName>
</protein>
<sequence>MIIVSRAIVLHNTAYNDSYSIAHLFSRESGRVSYLIPRSSKRGKGGGSLRLLISPLNELEITAEHKPHRDLHFIKEAKLCSSRGRIQSDPVRNSIALFLTEFLYLILRLPEADTNLYDFVASSIDKLEEMDGSMANFHLAFLFRLLVPLGLIPDLQFKGSVIPRWFDPADGRFVSNAPAHGRGIPPHQSTYLQLFSRITFDNMKAFRLSRAERRQVLDYLVDYYRFHLPPFPLLKTPDILSALFD</sequence>
<keyword evidence="4 7" id="KW-0233">DNA recombination</keyword>
<evidence type="ECO:0000313" key="9">
    <source>
        <dbReference type="EMBL" id="KGN85454.1"/>
    </source>
</evidence>
<dbReference type="SUPFAM" id="SSF50249">
    <property type="entry name" value="Nucleic acid-binding proteins"/>
    <property type="match status" value="1"/>
</dbReference>
<dbReference type="HAMAP" id="MF_00201">
    <property type="entry name" value="RecO"/>
    <property type="match status" value="1"/>
</dbReference>
<evidence type="ECO:0000259" key="8">
    <source>
        <dbReference type="Pfam" id="PF11967"/>
    </source>
</evidence>
<dbReference type="InterPro" id="IPR012340">
    <property type="entry name" value="NA-bd_OB-fold"/>
</dbReference>
<dbReference type="SUPFAM" id="SSF57863">
    <property type="entry name" value="ArfGap/RecO-like zinc finger"/>
    <property type="match status" value="1"/>
</dbReference>
<evidence type="ECO:0000256" key="7">
    <source>
        <dbReference type="HAMAP-Rule" id="MF_00201"/>
    </source>
</evidence>
<name>A0A0A2FAP7_9PORP</name>
<dbReference type="STRING" id="111105.HR09_01345"/>
<dbReference type="PANTHER" id="PTHR33991">
    <property type="entry name" value="DNA REPAIR PROTEIN RECO"/>
    <property type="match status" value="1"/>
</dbReference>
<dbReference type="InterPro" id="IPR003717">
    <property type="entry name" value="RecO"/>
</dbReference>
<dbReference type="PANTHER" id="PTHR33991:SF1">
    <property type="entry name" value="DNA REPAIR PROTEIN RECO"/>
    <property type="match status" value="1"/>
</dbReference>
<dbReference type="GO" id="GO:0043590">
    <property type="term" value="C:bacterial nucleoid"/>
    <property type="evidence" value="ECO:0007669"/>
    <property type="project" value="TreeGrafter"/>
</dbReference>
<dbReference type="RefSeq" id="WP_039421107.1">
    <property type="nucleotide sequence ID" value="NZ_JRAI01000055.1"/>
</dbReference>
<evidence type="ECO:0000256" key="3">
    <source>
        <dbReference type="ARBA" id="ARBA00022763"/>
    </source>
</evidence>
<comment type="similarity">
    <text evidence="1 7">Belongs to the RecO family.</text>
</comment>
<organism evidence="9 10">
    <name type="scientific">Porphyromonas gulae</name>
    <dbReference type="NCBI Taxonomy" id="111105"/>
    <lineage>
        <taxon>Bacteria</taxon>
        <taxon>Pseudomonadati</taxon>
        <taxon>Bacteroidota</taxon>
        <taxon>Bacteroidia</taxon>
        <taxon>Bacteroidales</taxon>
        <taxon>Porphyromonadaceae</taxon>
        <taxon>Porphyromonas</taxon>
    </lineage>
</organism>
<dbReference type="AlphaFoldDB" id="A0A0A2FAP7"/>
<gene>
    <name evidence="7" type="primary">recO</name>
    <name evidence="9" type="ORF">HR08_06055</name>
</gene>
<dbReference type="EMBL" id="JRAI01000055">
    <property type="protein sequence ID" value="KGN85454.1"/>
    <property type="molecule type" value="Genomic_DNA"/>
</dbReference>
<dbReference type="OrthoDB" id="9789152at2"/>